<accession>A0A1H7RD86</accession>
<dbReference type="STRING" id="235985.SAMN05414137_11055"/>
<dbReference type="EMBL" id="FOAZ01000010">
    <property type="protein sequence ID" value="SEL57965.1"/>
    <property type="molecule type" value="Genomic_DNA"/>
</dbReference>
<evidence type="ECO:0000313" key="2">
    <source>
        <dbReference type="Proteomes" id="UP000183015"/>
    </source>
</evidence>
<sequence>MSVLGDVLNGRGVHSCSGLDDDTETALWAIAEAHPDVSLELVDAARAAFAGQLDGSNAARWGEDLERWFEEREERRQPGG</sequence>
<keyword evidence="2" id="KW-1185">Reference proteome</keyword>
<evidence type="ECO:0000313" key="1">
    <source>
        <dbReference type="EMBL" id="SEL57965.1"/>
    </source>
</evidence>
<reference evidence="2" key="1">
    <citation type="submission" date="2016-10" db="EMBL/GenBank/DDBJ databases">
        <authorList>
            <person name="Varghese N."/>
        </authorList>
    </citation>
    <scope>NUCLEOTIDE SEQUENCE [LARGE SCALE GENOMIC DNA]</scope>
    <source>
        <strain evidence="2">DSM 45096 / BCRC 16803 / CGMCC 4.1857 / CIP 109030 / JCM 12277 / KCTC 19219 / NBRC 100920 / 33214</strain>
    </source>
</reference>
<name>A0A1H7RD86_STRJI</name>
<gene>
    <name evidence="1" type="ORF">SAMN05414137_11055</name>
</gene>
<proteinExistence type="predicted"/>
<dbReference type="Proteomes" id="UP000183015">
    <property type="component" value="Unassembled WGS sequence"/>
</dbReference>
<dbReference type="eggNOG" id="ENOG502ZPCQ">
    <property type="taxonomic scope" value="Bacteria"/>
</dbReference>
<organism evidence="1 2">
    <name type="scientific">Streptacidiphilus jiangxiensis</name>
    <dbReference type="NCBI Taxonomy" id="235985"/>
    <lineage>
        <taxon>Bacteria</taxon>
        <taxon>Bacillati</taxon>
        <taxon>Actinomycetota</taxon>
        <taxon>Actinomycetes</taxon>
        <taxon>Kitasatosporales</taxon>
        <taxon>Streptomycetaceae</taxon>
        <taxon>Streptacidiphilus</taxon>
    </lineage>
</organism>
<dbReference type="RefSeq" id="WP_174514509.1">
    <property type="nucleotide sequence ID" value="NZ_BBPN01000018.1"/>
</dbReference>
<dbReference type="AlphaFoldDB" id="A0A1H7RD86"/>
<protein>
    <submittedName>
        <fullName evidence="1">Uncharacterized protein</fullName>
    </submittedName>
</protein>